<evidence type="ECO:0000313" key="3">
    <source>
        <dbReference type="EMBL" id="KPG21947.1"/>
    </source>
</evidence>
<accession>A0A7V8RTZ8</accession>
<keyword evidence="1" id="KW-1133">Transmembrane helix</keyword>
<keyword evidence="5" id="KW-1185">Reference proteome</keyword>
<keyword evidence="1" id="KW-0472">Membrane</keyword>
<dbReference type="PIRSF" id="PIRSF028065">
    <property type="entry name" value="UCP028065"/>
    <property type="match status" value="1"/>
</dbReference>
<comment type="caution">
    <text evidence="2">The sequence shown here is derived from an EMBL/GenBank/DDBJ whole genome shotgun (WGS) entry which is preliminary data.</text>
</comment>
<dbReference type="AlphaFoldDB" id="A0A7V8RTZ8"/>
<evidence type="ECO:0008006" key="6">
    <source>
        <dbReference type="Google" id="ProtNLM"/>
    </source>
</evidence>
<sequence>MNTIARQTVRLDRLATFLTRLGLVIVTLWIGGLKVTSYEAEGIVPFVANSPFLSWMLKTPSGYPLHRTPEGAVNGDNMSWHLQNGTYTTSMIIGACIVTIGIMIALGFAYPAAGMIGGLLLAGMSLVTLSFLVTTPEVWVPDLGSSTHGFPFLAAPGRLVIKDAIMLGASLWTAADSAKRFLADRHEVL</sequence>
<dbReference type="InterPro" id="IPR007339">
    <property type="entry name" value="RclC-like"/>
</dbReference>
<proteinExistence type="predicted"/>
<dbReference type="Proteomes" id="UP000037843">
    <property type="component" value="Unassembled WGS sequence"/>
</dbReference>
<dbReference type="EMBL" id="LJFO01000030">
    <property type="protein sequence ID" value="KPG02433.1"/>
    <property type="molecule type" value="Genomic_DNA"/>
</dbReference>
<dbReference type="KEGG" id="miz:BAB75_13885"/>
<feature type="transmembrane region" description="Helical" evidence="1">
    <location>
        <begin position="87"/>
        <end position="108"/>
    </location>
</feature>
<feature type="transmembrane region" description="Helical" evidence="1">
    <location>
        <begin position="115"/>
        <end position="133"/>
    </location>
</feature>
<dbReference type="GO" id="GO:1901530">
    <property type="term" value="P:response to hypochlorite"/>
    <property type="evidence" value="ECO:0007669"/>
    <property type="project" value="TreeGrafter"/>
</dbReference>
<keyword evidence="1" id="KW-0812">Transmembrane</keyword>
<reference evidence="4 5" key="1">
    <citation type="submission" date="2015-09" db="EMBL/GenBank/DDBJ databases">
        <title>Genome Sequences of Mycobacterium immunogenum Isolates, Recuperated from a Chloraminated Drinking Water Distribution System Simulator Subjected to Episodes of Nitrification.</title>
        <authorList>
            <person name="Gomez-Alvarez V."/>
            <person name="Revetta R.P."/>
        </authorList>
    </citation>
    <scope>NUCLEOTIDE SEQUENCE [LARGE SCALE GENOMIC DNA]</scope>
    <source>
        <strain evidence="2 4">H008</strain>
        <strain evidence="3 5">H076</strain>
    </source>
</reference>
<organism evidence="2 4">
    <name type="scientific">Mycobacteroides immunogenum</name>
    <dbReference type="NCBI Taxonomy" id="83262"/>
    <lineage>
        <taxon>Bacteria</taxon>
        <taxon>Bacillati</taxon>
        <taxon>Actinomycetota</taxon>
        <taxon>Actinomycetes</taxon>
        <taxon>Mycobacteriales</taxon>
        <taxon>Mycobacteriaceae</taxon>
        <taxon>Mycobacteroides</taxon>
    </lineage>
</organism>
<evidence type="ECO:0000313" key="2">
    <source>
        <dbReference type="EMBL" id="KPG02433.1"/>
    </source>
</evidence>
<protein>
    <recommendedName>
        <fullName evidence="6">DUF417 domain-containing protein</fullName>
    </recommendedName>
</protein>
<dbReference type="PANTHER" id="PTHR40106">
    <property type="entry name" value="INNER MEMBRANE PROTEIN RCLC"/>
    <property type="match status" value="1"/>
</dbReference>
<dbReference type="Pfam" id="PF04224">
    <property type="entry name" value="DUF417"/>
    <property type="match status" value="1"/>
</dbReference>
<evidence type="ECO:0000313" key="5">
    <source>
        <dbReference type="Proteomes" id="UP000037962"/>
    </source>
</evidence>
<dbReference type="EMBL" id="LJFS01000070">
    <property type="protein sequence ID" value="KPG21947.1"/>
    <property type="molecule type" value="Genomic_DNA"/>
</dbReference>
<dbReference type="InterPro" id="IPR016865">
    <property type="entry name" value="RclC"/>
</dbReference>
<dbReference type="PANTHER" id="PTHR40106:SF1">
    <property type="entry name" value="INNER MEMBRANE PROTEIN RCLC"/>
    <property type="match status" value="1"/>
</dbReference>
<dbReference type="Proteomes" id="UP000037962">
    <property type="component" value="Unassembled WGS sequence"/>
</dbReference>
<name>A0A7V8RTZ8_9MYCO</name>
<dbReference type="GO" id="GO:0005886">
    <property type="term" value="C:plasma membrane"/>
    <property type="evidence" value="ECO:0007669"/>
    <property type="project" value="TreeGrafter"/>
</dbReference>
<gene>
    <name evidence="2" type="ORF">AN908_27875</name>
    <name evidence="3" type="ORF">AN912_29305</name>
</gene>
<evidence type="ECO:0000313" key="4">
    <source>
        <dbReference type="Proteomes" id="UP000037843"/>
    </source>
</evidence>
<evidence type="ECO:0000256" key="1">
    <source>
        <dbReference type="SAM" id="Phobius"/>
    </source>
</evidence>